<dbReference type="GO" id="GO:0015031">
    <property type="term" value="P:protein transport"/>
    <property type="evidence" value="ECO:0007669"/>
    <property type="project" value="UniProtKB-KW"/>
</dbReference>
<comment type="similarity">
    <text evidence="2">Belongs to the TonB family.</text>
</comment>
<dbReference type="KEGG" id="app:CAP2UW1_3968"/>
<dbReference type="OrthoDB" id="9792439at2"/>
<dbReference type="eggNOG" id="COG0810">
    <property type="taxonomic scope" value="Bacteria"/>
</dbReference>
<dbReference type="InterPro" id="IPR037682">
    <property type="entry name" value="TonB_C"/>
</dbReference>
<dbReference type="GO" id="GO:0055085">
    <property type="term" value="P:transmembrane transport"/>
    <property type="evidence" value="ECO:0007669"/>
    <property type="project" value="InterPro"/>
</dbReference>
<dbReference type="InterPro" id="IPR051045">
    <property type="entry name" value="TonB-dependent_transducer"/>
</dbReference>
<evidence type="ECO:0000259" key="11">
    <source>
        <dbReference type="PROSITE" id="PS52015"/>
    </source>
</evidence>
<name>C7RMD5_ACCRE</name>
<dbReference type="SUPFAM" id="SSF74653">
    <property type="entry name" value="TolA/TonB C-terminal domain"/>
    <property type="match status" value="1"/>
</dbReference>
<evidence type="ECO:0000256" key="9">
    <source>
        <dbReference type="ARBA" id="ARBA00023136"/>
    </source>
</evidence>
<evidence type="ECO:0000256" key="5">
    <source>
        <dbReference type="ARBA" id="ARBA00022519"/>
    </source>
</evidence>
<organism evidence="12">
    <name type="scientific">Accumulibacter regalis</name>
    <dbReference type="NCBI Taxonomy" id="522306"/>
    <lineage>
        <taxon>Bacteria</taxon>
        <taxon>Pseudomonadati</taxon>
        <taxon>Pseudomonadota</taxon>
        <taxon>Betaproteobacteria</taxon>
        <taxon>Candidatus Accumulibacter</taxon>
    </lineage>
</organism>
<dbReference type="AlphaFoldDB" id="C7RMD5"/>
<evidence type="ECO:0000256" key="2">
    <source>
        <dbReference type="ARBA" id="ARBA00006555"/>
    </source>
</evidence>
<sequence precursor="true">MMRPQPETLAGLAFVLALHAAALHGLWSHRLIPSPLEATTLFVNFIAPPAPEKAAEPQRPPPPAPRPVEKPRSRQLVAQAPVLKATDSTAPPPPETPVPEPVVQAQPMPLPAGPLALSTDLATDCPERPAPIYPPLSRRLRETGQVVLRVELNESGKVASAHVDHSSGHSRLDEAALSAVRAWRCTPATRSGLRVRAVALQPFKFILHGN</sequence>
<feature type="domain" description="TonB C-terminal" evidence="11">
    <location>
        <begin position="118"/>
        <end position="210"/>
    </location>
</feature>
<evidence type="ECO:0000313" key="12">
    <source>
        <dbReference type="EMBL" id="ACV37213.1"/>
    </source>
</evidence>
<evidence type="ECO:0000256" key="6">
    <source>
        <dbReference type="ARBA" id="ARBA00022692"/>
    </source>
</evidence>
<keyword evidence="4" id="KW-1003">Cell membrane</keyword>
<keyword evidence="3" id="KW-0813">Transport</keyword>
<dbReference type="STRING" id="522306.CAP2UW1_3968"/>
<proteinExistence type="inferred from homology"/>
<feature type="region of interest" description="Disordered" evidence="10">
    <location>
        <begin position="51"/>
        <end position="106"/>
    </location>
</feature>
<dbReference type="PROSITE" id="PS52015">
    <property type="entry name" value="TONB_CTD"/>
    <property type="match status" value="1"/>
</dbReference>
<keyword evidence="7" id="KW-0653">Protein transport</keyword>
<dbReference type="GO" id="GO:0031992">
    <property type="term" value="F:energy transducer activity"/>
    <property type="evidence" value="ECO:0007669"/>
    <property type="project" value="TreeGrafter"/>
</dbReference>
<dbReference type="GO" id="GO:0098797">
    <property type="term" value="C:plasma membrane protein complex"/>
    <property type="evidence" value="ECO:0007669"/>
    <property type="project" value="TreeGrafter"/>
</dbReference>
<dbReference type="NCBIfam" id="TIGR01352">
    <property type="entry name" value="tonB_Cterm"/>
    <property type="match status" value="1"/>
</dbReference>
<dbReference type="Pfam" id="PF03544">
    <property type="entry name" value="TonB_C"/>
    <property type="match status" value="1"/>
</dbReference>
<evidence type="ECO:0000256" key="10">
    <source>
        <dbReference type="SAM" id="MobiDB-lite"/>
    </source>
</evidence>
<dbReference type="Gene3D" id="3.30.1150.10">
    <property type="match status" value="1"/>
</dbReference>
<reference evidence="12" key="2">
    <citation type="submission" date="2009-09" db="EMBL/GenBank/DDBJ databases">
        <title>Complete sequence of chromosome of Candidatus Accumulibacter phosphatis clade IIA str. UW-1.</title>
        <authorList>
            <consortium name="US DOE Joint Genome Institute"/>
            <person name="Martin H.G."/>
            <person name="Ivanova N."/>
            <person name="Kunin V."/>
            <person name="Warnecke F."/>
            <person name="Barry K."/>
            <person name="He S."/>
            <person name="Salamov A."/>
            <person name="Szeto E."/>
            <person name="Dalin E."/>
            <person name="Pangilinan J.L."/>
            <person name="Lapidus A."/>
            <person name="Lowry S."/>
            <person name="Kyrpides N.C."/>
            <person name="McMahon K.D."/>
            <person name="Hugenholtz P."/>
        </authorList>
    </citation>
    <scope>NUCLEOTIDE SEQUENCE [LARGE SCALE GENOMIC DNA]</scope>
    <source>
        <strain evidence="12">UW-1</strain>
    </source>
</reference>
<keyword evidence="6" id="KW-0812">Transmembrane</keyword>
<reference evidence="12" key="1">
    <citation type="submission" date="2009-08" db="EMBL/GenBank/DDBJ databases">
        <authorList>
            <consortium name="US DOE Joint Genome Institute"/>
            <person name="Lucas S."/>
            <person name="Copeland A."/>
            <person name="Lapidus A."/>
            <person name="Glavina del Rio T."/>
            <person name="Dalin E."/>
            <person name="Tice H."/>
            <person name="Bruce D."/>
            <person name="Barry K."/>
            <person name="Pitluck S."/>
            <person name="Lowry S."/>
            <person name="Larimer F."/>
            <person name="Land M."/>
            <person name="Hauser L."/>
            <person name="Kyrpides N."/>
            <person name="Ivanova N."/>
            <person name="McMahon K.D."/>
            <person name="Hugenholtz P."/>
        </authorList>
    </citation>
    <scope>NUCLEOTIDE SEQUENCE</scope>
    <source>
        <strain evidence="12">UW-1</strain>
    </source>
</reference>
<dbReference type="EMBL" id="CP001715">
    <property type="protein sequence ID" value="ACV37213.1"/>
    <property type="molecule type" value="Genomic_DNA"/>
</dbReference>
<keyword evidence="8" id="KW-1133">Transmembrane helix</keyword>
<feature type="compositionally biased region" description="Pro residues" evidence="10">
    <location>
        <begin position="90"/>
        <end position="100"/>
    </location>
</feature>
<dbReference type="PANTHER" id="PTHR33446">
    <property type="entry name" value="PROTEIN TONB-RELATED"/>
    <property type="match status" value="1"/>
</dbReference>
<evidence type="ECO:0000256" key="3">
    <source>
        <dbReference type="ARBA" id="ARBA00022448"/>
    </source>
</evidence>
<dbReference type="HOGENOM" id="CLU_076057_4_0_4"/>
<dbReference type="InterPro" id="IPR006260">
    <property type="entry name" value="TonB/TolA_C"/>
</dbReference>
<accession>C7RMD5</accession>
<comment type="subcellular location">
    <subcellularLocation>
        <location evidence="1">Cell inner membrane</location>
        <topology evidence="1">Single-pass membrane protein</topology>
        <orientation evidence="1">Periplasmic side</orientation>
    </subcellularLocation>
</comment>
<evidence type="ECO:0000256" key="7">
    <source>
        <dbReference type="ARBA" id="ARBA00022927"/>
    </source>
</evidence>
<evidence type="ECO:0000256" key="1">
    <source>
        <dbReference type="ARBA" id="ARBA00004383"/>
    </source>
</evidence>
<keyword evidence="5" id="KW-0997">Cell inner membrane</keyword>
<gene>
    <name evidence="12" type="ordered locus">CAP2UW1_3968</name>
</gene>
<dbReference type="PANTHER" id="PTHR33446:SF2">
    <property type="entry name" value="PROTEIN TONB"/>
    <property type="match status" value="1"/>
</dbReference>
<evidence type="ECO:0000256" key="4">
    <source>
        <dbReference type="ARBA" id="ARBA00022475"/>
    </source>
</evidence>
<keyword evidence="9" id="KW-0472">Membrane</keyword>
<protein>
    <submittedName>
        <fullName evidence="12">TonB family protein</fullName>
    </submittedName>
</protein>
<evidence type="ECO:0000256" key="8">
    <source>
        <dbReference type="ARBA" id="ARBA00022989"/>
    </source>
</evidence>